<comment type="caution">
    <text evidence="1">The sequence shown here is derived from an EMBL/GenBank/DDBJ whole genome shotgun (WGS) entry which is preliminary data.</text>
</comment>
<sequence length="145" mass="16692">MQITPPPEFTSTAIFQRRALLLAQLLYDHWEEKSGFDTRFFHMPLIRNEWVLRGRSIKGEGYGEHIVPRVLIRDECLKMYDRGESLMAVRDAIVAHLGIVMISREEAHHLDHVRGWKTTMPPGWRFGVDDPMARITDAGIILAVA</sequence>
<dbReference type="Proteomes" id="UP001596086">
    <property type="component" value="Unassembled WGS sequence"/>
</dbReference>
<accession>A0ABW0RR16</accession>
<organism evidence="1 2">
    <name type="scientific">Massilia aerilata</name>
    <dbReference type="NCBI Taxonomy" id="453817"/>
    <lineage>
        <taxon>Bacteria</taxon>
        <taxon>Pseudomonadati</taxon>
        <taxon>Pseudomonadota</taxon>
        <taxon>Betaproteobacteria</taxon>
        <taxon>Burkholderiales</taxon>
        <taxon>Oxalobacteraceae</taxon>
        <taxon>Telluria group</taxon>
        <taxon>Massilia</taxon>
    </lineage>
</organism>
<proteinExistence type="predicted"/>
<gene>
    <name evidence="1" type="ORF">ACFPO9_01950</name>
</gene>
<protein>
    <submittedName>
        <fullName evidence="1">Uncharacterized protein</fullName>
    </submittedName>
</protein>
<evidence type="ECO:0000313" key="1">
    <source>
        <dbReference type="EMBL" id="MFC5547274.1"/>
    </source>
</evidence>
<dbReference type="EMBL" id="JBHSMZ010000001">
    <property type="protein sequence ID" value="MFC5547274.1"/>
    <property type="molecule type" value="Genomic_DNA"/>
</dbReference>
<name>A0ABW0RR16_9BURK</name>
<dbReference type="RefSeq" id="WP_379766241.1">
    <property type="nucleotide sequence ID" value="NZ_JBHSMZ010000001.1"/>
</dbReference>
<keyword evidence="2" id="KW-1185">Reference proteome</keyword>
<evidence type="ECO:0000313" key="2">
    <source>
        <dbReference type="Proteomes" id="UP001596086"/>
    </source>
</evidence>
<reference evidence="2" key="1">
    <citation type="journal article" date="2019" name="Int. J. Syst. Evol. Microbiol.">
        <title>The Global Catalogue of Microorganisms (GCM) 10K type strain sequencing project: providing services to taxonomists for standard genome sequencing and annotation.</title>
        <authorList>
            <consortium name="The Broad Institute Genomics Platform"/>
            <consortium name="The Broad Institute Genome Sequencing Center for Infectious Disease"/>
            <person name="Wu L."/>
            <person name="Ma J."/>
        </authorList>
    </citation>
    <scope>NUCLEOTIDE SEQUENCE [LARGE SCALE GENOMIC DNA]</scope>
    <source>
        <strain evidence="2">CGMCC 4.5798</strain>
    </source>
</reference>